<keyword evidence="2" id="KW-0732">Signal</keyword>
<comment type="caution">
    <text evidence="3">The sequence shown here is derived from an EMBL/GenBank/DDBJ whole genome shotgun (WGS) entry which is preliminary data.</text>
</comment>
<feature type="signal peptide" evidence="2">
    <location>
        <begin position="1"/>
        <end position="17"/>
    </location>
</feature>
<feature type="chain" id="PRO_5042847031" evidence="2">
    <location>
        <begin position="18"/>
        <end position="83"/>
    </location>
</feature>
<accession>A0AAN8WUZ0</accession>
<organism evidence="3 4">
    <name type="scientific">Halocaridina rubra</name>
    <name type="common">Hawaiian red shrimp</name>
    <dbReference type="NCBI Taxonomy" id="373956"/>
    <lineage>
        <taxon>Eukaryota</taxon>
        <taxon>Metazoa</taxon>
        <taxon>Ecdysozoa</taxon>
        <taxon>Arthropoda</taxon>
        <taxon>Crustacea</taxon>
        <taxon>Multicrustacea</taxon>
        <taxon>Malacostraca</taxon>
        <taxon>Eumalacostraca</taxon>
        <taxon>Eucarida</taxon>
        <taxon>Decapoda</taxon>
        <taxon>Pleocyemata</taxon>
        <taxon>Caridea</taxon>
        <taxon>Atyoidea</taxon>
        <taxon>Atyidae</taxon>
        <taxon>Halocaridina</taxon>
    </lineage>
</organism>
<dbReference type="AlphaFoldDB" id="A0AAN8WUZ0"/>
<feature type="transmembrane region" description="Helical" evidence="1">
    <location>
        <begin position="27"/>
        <end position="47"/>
    </location>
</feature>
<reference evidence="3 4" key="1">
    <citation type="submission" date="2023-11" db="EMBL/GenBank/DDBJ databases">
        <title>Halocaridina rubra genome assembly.</title>
        <authorList>
            <person name="Smith C."/>
        </authorList>
    </citation>
    <scope>NUCLEOTIDE SEQUENCE [LARGE SCALE GENOMIC DNA]</scope>
    <source>
        <strain evidence="3">EP-1</strain>
        <tissue evidence="3">Whole</tissue>
    </source>
</reference>
<protein>
    <submittedName>
        <fullName evidence="3">Uncharacterized protein</fullName>
    </submittedName>
</protein>
<evidence type="ECO:0000313" key="3">
    <source>
        <dbReference type="EMBL" id="KAK7070856.1"/>
    </source>
</evidence>
<keyword evidence="4" id="KW-1185">Reference proteome</keyword>
<evidence type="ECO:0000256" key="2">
    <source>
        <dbReference type="SAM" id="SignalP"/>
    </source>
</evidence>
<evidence type="ECO:0000256" key="1">
    <source>
        <dbReference type="SAM" id="Phobius"/>
    </source>
</evidence>
<keyword evidence="1" id="KW-0472">Membrane</keyword>
<keyword evidence="1" id="KW-0812">Transmembrane</keyword>
<dbReference type="Proteomes" id="UP001381693">
    <property type="component" value="Unassembled WGS sequence"/>
</dbReference>
<dbReference type="EMBL" id="JAXCGZ010015215">
    <property type="protein sequence ID" value="KAK7070856.1"/>
    <property type="molecule type" value="Genomic_DNA"/>
</dbReference>
<feature type="non-terminal residue" evidence="3">
    <location>
        <position position="83"/>
    </location>
</feature>
<proteinExistence type="predicted"/>
<gene>
    <name evidence="3" type="ORF">SK128_002671</name>
</gene>
<sequence>MLKYLLLLACLLGGAMAAAIEIETELYIVAGILGGTCLLLTIAAIYNSVNIIGLQSKVAILEAAGTATVKALVDTVENTAPPR</sequence>
<keyword evidence="1" id="KW-1133">Transmembrane helix</keyword>
<name>A0AAN8WUZ0_HALRR</name>
<evidence type="ECO:0000313" key="4">
    <source>
        <dbReference type="Proteomes" id="UP001381693"/>
    </source>
</evidence>